<dbReference type="PANTHER" id="PTHR12236">
    <property type="entry name" value="STRUCTURAL CONTITUENT OF CUTICLE"/>
    <property type="match status" value="1"/>
</dbReference>
<evidence type="ECO:0000256" key="2">
    <source>
        <dbReference type="PROSITE-ProRule" id="PRU00497"/>
    </source>
</evidence>
<dbReference type="PRINTS" id="PR00947">
    <property type="entry name" value="CUTICLE"/>
</dbReference>
<dbReference type="KEGG" id="goe:114828192"/>
<keyword evidence="1 2" id="KW-0193">Cuticle</keyword>
<dbReference type="GO" id="GO:0042302">
    <property type="term" value="F:structural constituent of cuticle"/>
    <property type="evidence" value="ECO:0007669"/>
    <property type="project" value="UniProtKB-UniRule"/>
</dbReference>
<feature type="compositionally biased region" description="Polar residues" evidence="3">
    <location>
        <begin position="265"/>
        <end position="285"/>
    </location>
</feature>
<reference evidence="6" key="1">
    <citation type="submission" date="2025-08" db="UniProtKB">
        <authorList>
            <consortium name="RefSeq"/>
        </authorList>
    </citation>
    <scope>IDENTIFICATION</scope>
</reference>
<dbReference type="InterPro" id="IPR031311">
    <property type="entry name" value="CHIT_BIND_RR_consensus"/>
</dbReference>
<feature type="compositionally biased region" description="Low complexity" evidence="3">
    <location>
        <begin position="404"/>
        <end position="416"/>
    </location>
</feature>
<dbReference type="GeneID" id="114828192"/>
<dbReference type="GO" id="GO:0031012">
    <property type="term" value="C:extracellular matrix"/>
    <property type="evidence" value="ECO:0007669"/>
    <property type="project" value="TreeGrafter"/>
</dbReference>
<dbReference type="PANTHER" id="PTHR12236:SF86">
    <property type="entry name" value="CCP84AC-RELATED"/>
    <property type="match status" value="1"/>
</dbReference>
<feature type="compositionally biased region" description="Polar residues" evidence="3">
    <location>
        <begin position="133"/>
        <end position="146"/>
    </location>
</feature>
<dbReference type="PROSITE" id="PS51155">
    <property type="entry name" value="CHIT_BIND_RR_2"/>
    <property type="match status" value="1"/>
</dbReference>
<gene>
    <name evidence="6" type="primary">LOC114828192</name>
</gene>
<evidence type="ECO:0000256" key="3">
    <source>
        <dbReference type="SAM" id="MobiDB-lite"/>
    </source>
</evidence>
<keyword evidence="4" id="KW-0732">Signal</keyword>
<evidence type="ECO:0000313" key="6">
    <source>
        <dbReference type="RefSeq" id="XP_028967101.1"/>
    </source>
</evidence>
<feature type="compositionally biased region" description="Polar residues" evidence="3">
    <location>
        <begin position="432"/>
        <end position="445"/>
    </location>
</feature>
<feature type="signal peptide" evidence="4">
    <location>
        <begin position="1"/>
        <end position="20"/>
    </location>
</feature>
<feature type="chain" id="PRO_5042468173" evidence="4">
    <location>
        <begin position="21"/>
        <end position="503"/>
    </location>
</feature>
<sequence length="503" mass="55265">MVFFLRSIFFVCALAAASLGAPGYQRPDPHSVSEDFQESPKKYRFAFSSEDAESNQRREETADDNGHVKGSYSFDLPDGTKRHVKYIADEGGFRVKIDSNEAGLEPKNPADVKFIAQTNAQLKEERTDRHSATHSSQSWSDTTSAPLKSWSDRSAAHSTKTSARYGEAASPAPLKASGWSAATPAPQKTSGWSDGHPAQLTSTGWSNSRQKLSWSPETASALNVQANKWADELPVKNTAWSDDRSAPLKNAGWSDSDAARKESKTASQRRTWSDSDSSPASNDWSRPSAALKQAWPQAAAQKSVWSNDKAAQKQGWAPKSAPLRESFPDVPVKRGWAPHKSATVRQGWGDEESGAQKVQEWQSDNVSPKESWSQKPAAIQQSWAPQKSAVIGQGCADESADLKQSAWSESAAAQEQKPWAEKKSAVAEKAPSDSSAKNQGWNNEAQDYDSVENVPRRGNRKFERLTAELNEQKSNVQLELPHADRVEWFAPPAVRSAALTRKW</sequence>
<evidence type="ECO:0000256" key="1">
    <source>
        <dbReference type="ARBA" id="ARBA00022460"/>
    </source>
</evidence>
<organism evidence="5 6">
    <name type="scientific">Galendromus occidentalis</name>
    <name type="common">western predatory mite</name>
    <dbReference type="NCBI Taxonomy" id="34638"/>
    <lineage>
        <taxon>Eukaryota</taxon>
        <taxon>Metazoa</taxon>
        <taxon>Ecdysozoa</taxon>
        <taxon>Arthropoda</taxon>
        <taxon>Chelicerata</taxon>
        <taxon>Arachnida</taxon>
        <taxon>Acari</taxon>
        <taxon>Parasitiformes</taxon>
        <taxon>Mesostigmata</taxon>
        <taxon>Gamasina</taxon>
        <taxon>Phytoseioidea</taxon>
        <taxon>Phytoseiidae</taxon>
        <taxon>Typhlodrominae</taxon>
        <taxon>Galendromus</taxon>
    </lineage>
</organism>
<evidence type="ECO:0000313" key="5">
    <source>
        <dbReference type="Proteomes" id="UP000694867"/>
    </source>
</evidence>
<protein>
    <submittedName>
        <fullName evidence="6">Pentatricopeptide repeat-containing protein At1g10270-like</fullName>
    </submittedName>
</protein>
<feature type="region of interest" description="Disordered" evidence="3">
    <location>
        <begin position="48"/>
        <end position="74"/>
    </location>
</feature>
<feature type="region of interest" description="Disordered" evidence="3">
    <location>
        <begin position="122"/>
        <end position="212"/>
    </location>
</feature>
<accession>A0AAJ7SE69</accession>
<feature type="compositionally biased region" description="Polar residues" evidence="3">
    <location>
        <begin position="359"/>
        <end position="385"/>
    </location>
</feature>
<dbReference type="PROSITE" id="PS00233">
    <property type="entry name" value="CHIT_BIND_RR_1"/>
    <property type="match status" value="1"/>
</dbReference>
<dbReference type="InterPro" id="IPR051217">
    <property type="entry name" value="Insect_Cuticle_Struc_Prot"/>
</dbReference>
<feature type="compositionally biased region" description="Basic and acidic residues" evidence="3">
    <location>
        <begin position="122"/>
        <end position="131"/>
    </location>
</feature>
<dbReference type="InterPro" id="IPR000618">
    <property type="entry name" value="Insect_cuticle"/>
</dbReference>
<dbReference type="Pfam" id="PF00379">
    <property type="entry name" value="Chitin_bind_4"/>
    <property type="match status" value="1"/>
</dbReference>
<dbReference type="RefSeq" id="XP_028967101.1">
    <property type="nucleotide sequence ID" value="XM_029111268.1"/>
</dbReference>
<name>A0AAJ7SE69_9ACAR</name>
<keyword evidence="5" id="KW-1185">Reference proteome</keyword>
<dbReference type="GO" id="GO:0005615">
    <property type="term" value="C:extracellular space"/>
    <property type="evidence" value="ECO:0007669"/>
    <property type="project" value="TreeGrafter"/>
</dbReference>
<feature type="compositionally biased region" description="Polar residues" evidence="3">
    <location>
        <begin position="199"/>
        <end position="212"/>
    </location>
</feature>
<feature type="region of interest" description="Disordered" evidence="3">
    <location>
        <begin position="240"/>
        <end position="459"/>
    </location>
</feature>
<feature type="compositionally biased region" description="Low complexity" evidence="3">
    <location>
        <begin position="289"/>
        <end position="301"/>
    </location>
</feature>
<dbReference type="Proteomes" id="UP000694867">
    <property type="component" value="Unplaced"/>
</dbReference>
<proteinExistence type="predicted"/>
<feature type="compositionally biased region" description="Basic and acidic residues" evidence="3">
    <location>
        <begin position="54"/>
        <end position="67"/>
    </location>
</feature>
<evidence type="ECO:0000256" key="4">
    <source>
        <dbReference type="SAM" id="SignalP"/>
    </source>
</evidence>
<dbReference type="AlphaFoldDB" id="A0AAJ7SE69"/>